<gene>
    <name evidence="1" type="ORF">FLACOL_00772</name>
</gene>
<proteinExistence type="predicted"/>
<sequence>MENNELEKGSINLLLALIFLKEKGQSNFKENYFLGQIICYPNIAKTKLS</sequence>
<reference evidence="1 2" key="1">
    <citation type="submission" date="2018-02" db="EMBL/GenBank/DDBJ databases">
        <authorList>
            <person name="Cohen D.B."/>
            <person name="Kent A.D."/>
        </authorList>
    </citation>
    <scope>NUCLEOTIDE SEQUENCE [LARGE SCALE GENOMIC DNA]</scope>
    <source>
        <strain evidence="1">CIP109753</strain>
    </source>
</reference>
<organism evidence="1 2">
    <name type="scientific">Flavobacterium columnare</name>
    <dbReference type="NCBI Taxonomy" id="996"/>
    <lineage>
        <taxon>Bacteria</taxon>
        <taxon>Pseudomonadati</taxon>
        <taxon>Bacteroidota</taxon>
        <taxon>Flavobacteriia</taxon>
        <taxon>Flavobacteriales</taxon>
        <taxon>Flavobacteriaceae</taxon>
        <taxon>Flavobacterium</taxon>
    </lineage>
</organism>
<dbReference type="Proteomes" id="UP000238180">
    <property type="component" value="Unassembled WGS sequence"/>
</dbReference>
<evidence type="ECO:0000313" key="2">
    <source>
        <dbReference type="Proteomes" id="UP000238180"/>
    </source>
</evidence>
<evidence type="ECO:0000313" key="1">
    <source>
        <dbReference type="EMBL" id="SPE76783.1"/>
    </source>
</evidence>
<protein>
    <submittedName>
        <fullName evidence="1">Uncharacterized protein</fullName>
    </submittedName>
</protein>
<accession>A0A2N9P8X4</accession>
<name>A0A2N9P8X4_9FLAO</name>
<dbReference type="EMBL" id="OLKH01000071">
    <property type="protein sequence ID" value="SPE76783.1"/>
    <property type="molecule type" value="Genomic_DNA"/>
</dbReference>
<dbReference type="AlphaFoldDB" id="A0A2N9P8X4"/>